<dbReference type="Proteomes" id="UP000007305">
    <property type="component" value="Chromosome 7"/>
</dbReference>
<keyword evidence="3" id="KW-1185">Reference proteome</keyword>
<dbReference type="EnsemblPlants" id="Zm00001eb322830_T001">
    <property type="protein sequence ID" value="Zm00001eb322830_P001"/>
    <property type="gene ID" value="Zm00001eb322830"/>
</dbReference>
<dbReference type="InParanoid" id="A0A804QGN0"/>
<reference evidence="2" key="2">
    <citation type="submission" date="2019-07" db="EMBL/GenBank/DDBJ databases">
        <authorList>
            <person name="Seetharam A."/>
            <person name="Woodhouse M."/>
            <person name="Cannon E."/>
        </authorList>
    </citation>
    <scope>NUCLEOTIDE SEQUENCE [LARGE SCALE GENOMIC DNA]</scope>
    <source>
        <strain evidence="2">cv. B73</strain>
    </source>
</reference>
<proteinExistence type="predicted"/>
<protein>
    <submittedName>
        <fullName evidence="2">Uncharacterized protein</fullName>
    </submittedName>
</protein>
<reference evidence="3" key="1">
    <citation type="submission" date="2015-12" db="EMBL/GenBank/DDBJ databases">
        <title>Update maize B73 reference genome by single molecule sequencing technologies.</title>
        <authorList>
            <consortium name="Maize Genome Sequencing Project"/>
            <person name="Ware D."/>
        </authorList>
    </citation>
    <scope>NUCLEOTIDE SEQUENCE [LARGE SCALE GENOMIC DNA]</scope>
    <source>
        <strain evidence="3">cv. B73</strain>
    </source>
</reference>
<organism evidence="2 3">
    <name type="scientific">Zea mays</name>
    <name type="common">Maize</name>
    <dbReference type="NCBI Taxonomy" id="4577"/>
    <lineage>
        <taxon>Eukaryota</taxon>
        <taxon>Viridiplantae</taxon>
        <taxon>Streptophyta</taxon>
        <taxon>Embryophyta</taxon>
        <taxon>Tracheophyta</taxon>
        <taxon>Spermatophyta</taxon>
        <taxon>Magnoliopsida</taxon>
        <taxon>Liliopsida</taxon>
        <taxon>Poales</taxon>
        <taxon>Poaceae</taxon>
        <taxon>PACMAD clade</taxon>
        <taxon>Panicoideae</taxon>
        <taxon>Andropogonodae</taxon>
        <taxon>Andropogoneae</taxon>
        <taxon>Tripsacinae</taxon>
        <taxon>Zea</taxon>
    </lineage>
</organism>
<name>A0A804QGN0_MAIZE</name>
<dbReference type="Gramene" id="Zm00001eb322830_T001">
    <property type="protein sequence ID" value="Zm00001eb322830_P001"/>
    <property type="gene ID" value="Zm00001eb322830"/>
</dbReference>
<evidence type="ECO:0000256" key="1">
    <source>
        <dbReference type="SAM" id="MobiDB-lite"/>
    </source>
</evidence>
<accession>A0A804QGN0</accession>
<dbReference type="PROSITE" id="PS51257">
    <property type="entry name" value="PROKAR_LIPOPROTEIN"/>
    <property type="match status" value="1"/>
</dbReference>
<dbReference type="AlphaFoldDB" id="A0A804QGN0"/>
<feature type="compositionally biased region" description="Polar residues" evidence="1">
    <location>
        <begin position="177"/>
        <end position="187"/>
    </location>
</feature>
<sequence>MERKALTTKFRKRAPTCAKLPMTPSNAALACTPCPPSNLQILGPSFPNIPMAPGPGPAPSTALAKHAAAPPCTALLCSPITSNSGFTNSITVALPASATPEADRGRRYTAASWPATSRHASRTEVSDAGSLSRRARWASTLWRCGAAASGCDAQSVARRRRDSRLAGEANPGESDASALSSMGTASVNGGARMMRSSSSTAMWCVSRSESLASAASTRDLSSTIAAFFDGVAPAAADNGGGGGGAAPTPADAAFEPGFGGGCAVVGDLGWDLTADLESAVAIAMGVWSMQRRVEGEEREWRGQI</sequence>
<feature type="region of interest" description="Disordered" evidence="1">
    <location>
        <begin position="100"/>
        <end position="124"/>
    </location>
</feature>
<feature type="region of interest" description="Disordered" evidence="1">
    <location>
        <begin position="162"/>
        <end position="192"/>
    </location>
</feature>
<evidence type="ECO:0000313" key="3">
    <source>
        <dbReference type="Proteomes" id="UP000007305"/>
    </source>
</evidence>
<evidence type="ECO:0000313" key="2">
    <source>
        <dbReference type="EnsemblPlants" id="Zm00001eb322830_P001"/>
    </source>
</evidence>
<reference evidence="2" key="3">
    <citation type="submission" date="2021-05" db="UniProtKB">
        <authorList>
            <consortium name="EnsemblPlants"/>
        </authorList>
    </citation>
    <scope>IDENTIFICATION</scope>
    <source>
        <strain evidence="2">cv. B73</strain>
    </source>
</reference>